<dbReference type="RefSeq" id="WP_253756346.1">
    <property type="nucleotide sequence ID" value="NZ_BAABKA010000012.1"/>
</dbReference>
<organism evidence="1 2">
    <name type="scientific">Nonomuraea thailandensis</name>
    <dbReference type="NCBI Taxonomy" id="1188745"/>
    <lineage>
        <taxon>Bacteria</taxon>
        <taxon>Bacillati</taxon>
        <taxon>Actinomycetota</taxon>
        <taxon>Actinomycetes</taxon>
        <taxon>Streptosporangiales</taxon>
        <taxon>Streptosporangiaceae</taxon>
        <taxon>Nonomuraea</taxon>
    </lineage>
</organism>
<accession>A0A9X2H1C1</accession>
<dbReference type="EMBL" id="JAMZEB010000002">
    <property type="protein sequence ID" value="MCP2364153.1"/>
    <property type="molecule type" value="Genomic_DNA"/>
</dbReference>
<name>A0A9X2H1C1_9ACTN</name>
<evidence type="ECO:0008006" key="3">
    <source>
        <dbReference type="Google" id="ProtNLM"/>
    </source>
</evidence>
<proteinExistence type="predicted"/>
<reference evidence="1" key="1">
    <citation type="submission" date="2022-06" db="EMBL/GenBank/DDBJ databases">
        <title>Sequencing the genomes of 1000 actinobacteria strains.</title>
        <authorList>
            <person name="Klenk H.-P."/>
        </authorList>
    </citation>
    <scope>NUCLEOTIDE SEQUENCE</scope>
    <source>
        <strain evidence="1">DSM 46694</strain>
    </source>
</reference>
<comment type="caution">
    <text evidence="1">The sequence shown here is derived from an EMBL/GenBank/DDBJ whole genome shotgun (WGS) entry which is preliminary data.</text>
</comment>
<keyword evidence="2" id="KW-1185">Reference proteome</keyword>
<evidence type="ECO:0000313" key="2">
    <source>
        <dbReference type="Proteomes" id="UP001139648"/>
    </source>
</evidence>
<protein>
    <recommendedName>
        <fullName evidence="3">Lipoprotein</fullName>
    </recommendedName>
</protein>
<dbReference type="AlphaFoldDB" id="A0A9X2H1C1"/>
<evidence type="ECO:0000313" key="1">
    <source>
        <dbReference type="EMBL" id="MCP2364153.1"/>
    </source>
</evidence>
<sequence>MRKVSVALTALLVLTGCTQQPGEGGLLDAMATVSAQGPAAAYFEYGEPGWWRDLGVKAGSGEARRWLPAVSSGLGPLAAAAEALPKATGMTPAAGRRAISIGVPPQQALRWDGDVEADTVRTKLTTLGAKPRRFGEHEGLSFAPGNEIDLSRMIVPGVTNQLNQVVTTDTLVAAASAPEPLAAVLGGESTLADNPPHAAMAACLGDVAAATIMAPSRPGAVTLYGVGLRRPAGLTDRPVNVICVVPAASSATDVERALTTRLTPSGNTRDGGTYGKYAPEIVHDRISSDDHTALRAVLTLSDTTNVMFANQMLYRGELETLTGPSR</sequence>
<dbReference type="Proteomes" id="UP001139648">
    <property type="component" value="Unassembled WGS sequence"/>
</dbReference>
<gene>
    <name evidence="1" type="ORF">HD597_011173</name>
</gene>
<dbReference type="PROSITE" id="PS51257">
    <property type="entry name" value="PROKAR_LIPOPROTEIN"/>
    <property type="match status" value="1"/>
</dbReference>